<proteinExistence type="predicted"/>
<protein>
    <submittedName>
        <fullName evidence="1">Uncharacterized protein</fullName>
    </submittedName>
</protein>
<dbReference type="EMBL" id="VSSQ01000545">
    <property type="protein sequence ID" value="MPL97223.1"/>
    <property type="molecule type" value="Genomic_DNA"/>
</dbReference>
<reference evidence="1" key="1">
    <citation type="submission" date="2019-08" db="EMBL/GenBank/DDBJ databases">
        <authorList>
            <person name="Kucharzyk K."/>
            <person name="Murdoch R.W."/>
            <person name="Higgins S."/>
            <person name="Loffler F."/>
        </authorList>
    </citation>
    <scope>NUCLEOTIDE SEQUENCE</scope>
</reference>
<name>A0A644W450_9ZZZZ</name>
<gene>
    <name evidence="1" type="ORF">SDC9_43411</name>
</gene>
<organism evidence="1">
    <name type="scientific">bioreactor metagenome</name>
    <dbReference type="NCBI Taxonomy" id="1076179"/>
    <lineage>
        <taxon>unclassified sequences</taxon>
        <taxon>metagenomes</taxon>
        <taxon>ecological metagenomes</taxon>
    </lineage>
</organism>
<evidence type="ECO:0000313" key="1">
    <source>
        <dbReference type="EMBL" id="MPL97223.1"/>
    </source>
</evidence>
<comment type="caution">
    <text evidence="1">The sequence shown here is derived from an EMBL/GenBank/DDBJ whole genome shotgun (WGS) entry which is preliminary data.</text>
</comment>
<dbReference type="AlphaFoldDB" id="A0A644W450"/>
<accession>A0A644W450</accession>
<sequence length="108" mass="12509">MKISLLLNLGQALTRNANLDKPTKMLYSFIDYCKSHDFPYPTIPRIGEFISLEEFFIEWAKSLDDCELNMLDNINSLTTCIGKEIKVINVIHNVNRSVLYCSDLYKLE</sequence>